<dbReference type="Proteomes" id="UP000199517">
    <property type="component" value="Unassembled WGS sequence"/>
</dbReference>
<comment type="subcellular location">
    <subcellularLocation>
        <location evidence="1">Membrane</location>
        <topology evidence="1">Multi-pass membrane protein</topology>
    </subcellularLocation>
</comment>
<reference evidence="7" key="1">
    <citation type="submission" date="2016-10" db="EMBL/GenBank/DDBJ databases">
        <authorList>
            <person name="Varghese N."/>
            <person name="Submissions S."/>
        </authorList>
    </citation>
    <scope>NUCLEOTIDE SEQUENCE [LARGE SCALE GENOMIC DNA]</scope>
    <source>
        <strain evidence="7">DSM 7481</strain>
    </source>
</reference>
<name>A0A1I1UVJ7_9BURK</name>
<feature type="transmembrane region" description="Helical" evidence="5">
    <location>
        <begin position="62"/>
        <end position="83"/>
    </location>
</feature>
<feature type="transmembrane region" description="Helical" evidence="5">
    <location>
        <begin position="116"/>
        <end position="134"/>
    </location>
</feature>
<dbReference type="EMBL" id="FOMQ01000005">
    <property type="protein sequence ID" value="SFD72040.1"/>
    <property type="molecule type" value="Genomic_DNA"/>
</dbReference>
<dbReference type="OrthoDB" id="3385086at2"/>
<accession>A0A1I1UVJ7</accession>
<dbReference type="AlphaFoldDB" id="A0A1I1UVJ7"/>
<dbReference type="InterPro" id="IPR032808">
    <property type="entry name" value="DoxX"/>
</dbReference>
<sequence>MTSASYGSPVSARPAGKPLRIALWAAQCLVALAFCASGFMKLTTPIPELSAMMPWAGQYPVAFVRTIGLIDLAGGLGILLPALVRILPRLTVWAALGCTVLQVFAIAFHLSRGEAMVLPLNLVLLPLCAFVLWGRARQAPIHARGG</sequence>
<dbReference type="RefSeq" id="WP_092951450.1">
    <property type="nucleotide sequence ID" value="NZ_FOMQ01000005.1"/>
</dbReference>
<keyword evidence="2 5" id="KW-0812">Transmembrane</keyword>
<organism evidence="6 7">
    <name type="scientific">Paracidovorax konjaci</name>
    <dbReference type="NCBI Taxonomy" id="32040"/>
    <lineage>
        <taxon>Bacteria</taxon>
        <taxon>Pseudomonadati</taxon>
        <taxon>Pseudomonadota</taxon>
        <taxon>Betaproteobacteria</taxon>
        <taxon>Burkholderiales</taxon>
        <taxon>Comamonadaceae</taxon>
        <taxon>Paracidovorax</taxon>
    </lineage>
</organism>
<evidence type="ECO:0000256" key="2">
    <source>
        <dbReference type="ARBA" id="ARBA00022692"/>
    </source>
</evidence>
<dbReference type="GO" id="GO:0016020">
    <property type="term" value="C:membrane"/>
    <property type="evidence" value="ECO:0007669"/>
    <property type="project" value="UniProtKB-SubCell"/>
</dbReference>
<dbReference type="STRING" id="32040.SAMN04489710_105156"/>
<protein>
    <submittedName>
        <fullName evidence="6">DoxX-like family protein</fullName>
    </submittedName>
</protein>
<evidence type="ECO:0000256" key="3">
    <source>
        <dbReference type="ARBA" id="ARBA00022989"/>
    </source>
</evidence>
<feature type="transmembrane region" description="Helical" evidence="5">
    <location>
        <begin position="90"/>
        <end position="110"/>
    </location>
</feature>
<evidence type="ECO:0000256" key="1">
    <source>
        <dbReference type="ARBA" id="ARBA00004141"/>
    </source>
</evidence>
<proteinExistence type="predicted"/>
<evidence type="ECO:0000313" key="6">
    <source>
        <dbReference type="EMBL" id="SFD72040.1"/>
    </source>
</evidence>
<dbReference type="Pfam" id="PF13564">
    <property type="entry name" value="DoxX_2"/>
    <property type="match status" value="1"/>
</dbReference>
<evidence type="ECO:0000256" key="4">
    <source>
        <dbReference type="ARBA" id="ARBA00023136"/>
    </source>
</evidence>
<keyword evidence="4 5" id="KW-0472">Membrane</keyword>
<feature type="transmembrane region" description="Helical" evidence="5">
    <location>
        <begin position="21"/>
        <end position="42"/>
    </location>
</feature>
<keyword evidence="3 5" id="KW-1133">Transmembrane helix</keyword>
<keyword evidence="7" id="KW-1185">Reference proteome</keyword>
<evidence type="ECO:0000313" key="7">
    <source>
        <dbReference type="Proteomes" id="UP000199517"/>
    </source>
</evidence>
<gene>
    <name evidence="6" type="ORF">SAMN04489710_105156</name>
</gene>
<evidence type="ECO:0000256" key="5">
    <source>
        <dbReference type="SAM" id="Phobius"/>
    </source>
</evidence>